<keyword evidence="1" id="KW-1133">Transmembrane helix</keyword>
<accession>A0A0M2RFG9</accession>
<dbReference type="Proteomes" id="UP000034491">
    <property type="component" value="Unassembled WGS sequence"/>
</dbReference>
<dbReference type="Pfam" id="PF03779">
    <property type="entry name" value="SPW"/>
    <property type="match status" value="1"/>
</dbReference>
<dbReference type="InterPro" id="IPR005530">
    <property type="entry name" value="SPW"/>
</dbReference>
<feature type="domain" description="SPW repeat-containing integral membrane" evidence="2">
    <location>
        <begin position="11"/>
        <end position="109"/>
    </location>
</feature>
<keyword evidence="4" id="KW-1185">Reference proteome</keyword>
<dbReference type="OrthoDB" id="129082at2"/>
<gene>
    <name evidence="3" type="ORF">WH95_01475</name>
</gene>
<reference evidence="3 4" key="1">
    <citation type="submission" date="2015-03" db="EMBL/GenBank/DDBJ databases">
        <title>Genome sequence of Kiloniella sp. P1-1, isolated from the gut microflora of Pacific white shrimp, Penaeus vannamei.</title>
        <authorList>
            <person name="Shao Z."/>
            <person name="Wang L."/>
            <person name="Li X."/>
        </authorList>
    </citation>
    <scope>NUCLEOTIDE SEQUENCE [LARGE SCALE GENOMIC DNA]</scope>
    <source>
        <strain evidence="3 4">P1-1</strain>
    </source>
</reference>
<keyword evidence="1" id="KW-0812">Transmembrane</keyword>
<evidence type="ECO:0000313" key="3">
    <source>
        <dbReference type="EMBL" id="KKJ78765.1"/>
    </source>
</evidence>
<evidence type="ECO:0000256" key="1">
    <source>
        <dbReference type="SAM" id="Phobius"/>
    </source>
</evidence>
<feature type="transmembrane region" description="Helical" evidence="1">
    <location>
        <begin position="37"/>
        <end position="56"/>
    </location>
</feature>
<dbReference type="RefSeq" id="WP_046501956.1">
    <property type="nucleotide sequence ID" value="NZ_LANI01000001.1"/>
</dbReference>
<proteinExistence type="predicted"/>
<protein>
    <recommendedName>
        <fullName evidence="2">SPW repeat-containing integral membrane domain-containing protein</fullName>
    </recommendedName>
</protein>
<dbReference type="EMBL" id="LANI01000001">
    <property type="protein sequence ID" value="KKJ78765.1"/>
    <property type="molecule type" value="Genomic_DNA"/>
</dbReference>
<evidence type="ECO:0000259" key="2">
    <source>
        <dbReference type="Pfam" id="PF03779"/>
    </source>
</evidence>
<name>A0A0M2RFG9_9PROT</name>
<evidence type="ECO:0000313" key="4">
    <source>
        <dbReference type="Proteomes" id="UP000034491"/>
    </source>
</evidence>
<organism evidence="3 4">
    <name type="scientific">Kiloniella litopenaei</name>
    <dbReference type="NCBI Taxonomy" id="1549748"/>
    <lineage>
        <taxon>Bacteria</taxon>
        <taxon>Pseudomonadati</taxon>
        <taxon>Pseudomonadota</taxon>
        <taxon>Alphaproteobacteria</taxon>
        <taxon>Rhodospirillales</taxon>
        <taxon>Kiloniellaceae</taxon>
        <taxon>Kiloniella</taxon>
    </lineage>
</organism>
<keyword evidence="1" id="KW-0472">Membrane</keyword>
<comment type="caution">
    <text evidence="3">The sequence shown here is derived from an EMBL/GenBank/DDBJ whole genome shotgun (WGS) entry which is preliminary data.</text>
</comment>
<dbReference type="AlphaFoldDB" id="A0A0M2RFG9"/>
<feature type="transmembrane region" description="Helical" evidence="1">
    <location>
        <begin position="68"/>
        <end position="91"/>
    </location>
</feature>
<sequence>MIPRFVTKNIHAYLDYPVAISLIALPFVLGLGNSHPVALWLSVVTGIAAFFLTVLTDHHLGVFRVLPYKFHLSVDFAVGALFALIPFILSFSGIDAIYYWANGLAVLIVVGLHKPEETMQLA</sequence>
<feature type="transmembrane region" description="Helical" evidence="1">
    <location>
        <begin position="12"/>
        <end position="31"/>
    </location>
</feature>